<proteinExistence type="inferred from homology"/>
<evidence type="ECO:0000256" key="7">
    <source>
        <dbReference type="ARBA" id="ARBA00026004"/>
    </source>
</evidence>
<dbReference type="RefSeq" id="XP_008880151.1">
    <property type="nucleotide sequence ID" value="XM_008881929.1"/>
</dbReference>
<dbReference type="GeneID" id="20091184"/>
<evidence type="ECO:0000256" key="6">
    <source>
        <dbReference type="ARBA" id="ARBA00024898"/>
    </source>
</evidence>
<dbReference type="eggNOG" id="ENOG502QRGB">
    <property type="taxonomic scope" value="Eukaryota"/>
</dbReference>
<dbReference type="GO" id="GO:0005737">
    <property type="term" value="C:cytoplasm"/>
    <property type="evidence" value="ECO:0007669"/>
    <property type="project" value="UniProtKB-SubCell"/>
</dbReference>
<comment type="similarity">
    <text evidence="2">Belongs to the LZTFL1 family.</text>
</comment>
<dbReference type="PANTHER" id="PTHR21635:SF0">
    <property type="entry name" value="LEUCINE ZIPPER TRANSCRIPTION FACTOR-LIKE PROTEIN 1"/>
    <property type="match status" value="1"/>
</dbReference>
<protein>
    <recommendedName>
        <fullName evidence="3">Leucine zipper transcription factor-like protein 1</fullName>
    </recommendedName>
</protein>
<evidence type="ECO:0000256" key="5">
    <source>
        <dbReference type="ARBA" id="ARBA00023054"/>
    </source>
</evidence>
<dbReference type="AlphaFoldDB" id="A0A024TBC5"/>
<accession>A0A024TBC5</accession>
<feature type="coiled-coil region" evidence="8">
    <location>
        <begin position="146"/>
        <end position="248"/>
    </location>
</feature>
<comment type="function">
    <text evidence="6">Regulates ciliary localization of the BBSome complex. Together with the BBSome complex, controls SMO ciliary trafficking and contributes to the sonic hedgehog (SHH) pathway regulation. May play a role in neurite outgrowth. May have tumor suppressor function.</text>
</comment>
<keyword evidence="4" id="KW-0963">Cytoplasm</keyword>
<dbReference type="GO" id="GO:1903565">
    <property type="term" value="P:negative regulation of protein localization to cilium"/>
    <property type="evidence" value="ECO:0007669"/>
    <property type="project" value="TreeGrafter"/>
</dbReference>
<dbReference type="Pfam" id="PF15294">
    <property type="entry name" value="Leu_zip"/>
    <property type="match status" value="1"/>
</dbReference>
<evidence type="ECO:0000256" key="8">
    <source>
        <dbReference type="SAM" id="Coils"/>
    </source>
</evidence>
<evidence type="ECO:0000256" key="1">
    <source>
        <dbReference type="ARBA" id="ARBA00004496"/>
    </source>
</evidence>
<evidence type="ECO:0000256" key="4">
    <source>
        <dbReference type="ARBA" id="ARBA00022490"/>
    </source>
</evidence>
<gene>
    <name evidence="9" type="ORF">H310_14134</name>
</gene>
<dbReference type="OrthoDB" id="66964at2759"/>
<organism evidence="9">
    <name type="scientific">Aphanomyces invadans</name>
    <dbReference type="NCBI Taxonomy" id="157072"/>
    <lineage>
        <taxon>Eukaryota</taxon>
        <taxon>Sar</taxon>
        <taxon>Stramenopiles</taxon>
        <taxon>Oomycota</taxon>
        <taxon>Saprolegniomycetes</taxon>
        <taxon>Saprolegniales</taxon>
        <taxon>Verrucalvaceae</taxon>
        <taxon>Aphanomyces</taxon>
    </lineage>
</organism>
<dbReference type="STRING" id="157072.A0A024TBC5"/>
<keyword evidence="5 8" id="KW-0175">Coiled coil</keyword>
<evidence type="ECO:0000256" key="3">
    <source>
        <dbReference type="ARBA" id="ARBA00018920"/>
    </source>
</evidence>
<name>A0A024TBC5_9STRA</name>
<comment type="subunit">
    <text evidence="7">Self-associates. Interacts with BBS9; the interaction mediates the association of LZTL1 with the BBsome complex and regulates BBSome ciliary trafficking.</text>
</comment>
<sequence>MSKGLNPHHLQEVSKFLKFFRSRLATHLENIEAEFDDTLSDRLSSDDMYSQKDVTDVLKSLSFAVKANARSELQDTINMTALLLRQVFHEAQDHRMNIELDTGIIEDKDMLEKVERLSVAEWANDERRLEGKKSVKPSRDHDDEEFAALEKENQSLRHRLEQLQKDVNKAIKDKQRAQDDMDELRQAAHASRHVEALEKELKESRDIIADYERSAKEANQHITQTKQFQQLKKMVGQKNDALKALRKRLLKYEPDADYDDVDEDD</sequence>
<evidence type="ECO:0000313" key="9">
    <source>
        <dbReference type="EMBL" id="ETV91314.1"/>
    </source>
</evidence>
<dbReference type="PANTHER" id="PTHR21635">
    <property type="entry name" value="LEUCINE ZIPPER TRANSCRIPTION FACTOR LIKE"/>
    <property type="match status" value="1"/>
</dbReference>
<reference evidence="9" key="1">
    <citation type="submission" date="2013-12" db="EMBL/GenBank/DDBJ databases">
        <title>The Genome Sequence of Aphanomyces invadans NJM9701.</title>
        <authorList>
            <consortium name="The Broad Institute Genomics Platform"/>
            <person name="Russ C."/>
            <person name="Tyler B."/>
            <person name="van West P."/>
            <person name="Dieguez-Uribeondo J."/>
            <person name="Young S.K."/>
            <person name="Zeng Q."/>
            <person name="Gargeya S."/>
            <person name="Fitzgerald M."/>
            <person name="Abouelleil A."/>
            <person name="Alvarado L."/>
            <person name="Chapman S.B."/>
            <person name="Gainer-Dewar J."/>
            <person name="Goldberg J."/>
            <person name="Griggs A."/>
            <person name="Gujja S."/>
            <person name="Hansen M."/>
            <person name="Howarth C."/>
            <person name="Imamovic A."/>
            <person name="Ireland A."/>
            <person name="Larimer J."/>
            <person name="McCowan C."/>
            <person name="Murphy C."/>
            <person name="Pearson M."/>
            <person name="Poon T.W."/>
            <person name="Priest M."/>
            <person name="Roberts A."/>
            <person name="Saif S."/>
            <person name="Shea T."/>
            <person name="Sykes S."/>
            <person name="Wortman J."/>
            <person name="Nusbaum C."/>
            <person name="Birren B."/>
        </authorList>
    </citation>
    <scope>NUCLEOTIDE SEQUENCE [LARGE SCALE GENOMIC DNA]</scope>
    <source>
        <strain evidence="9">NJM9701</strain>
    </source>
</reference>
<dbReference type="InterPro" id="IPR026157">
    <property type="entry name" value="LZTFL1"/>
</dbReference>
<dbReference type="VEuPathDB" id="FungiDB:H310_14134"/>
<dbReference type="EMBL" id="KI914012">
    <property type="protein sequence ID" value="ETV91314.1"/>
    <property type="molecule type" value="Genomic_DNA"/>
</dbReference>
<comment type="subcellular location">
    <subcellularLocation>
        <location evidence="1">Cytoplasm</location>
    </subcellularLocation>
</comment>
<evidence type="ECO:0000256" key="2">
    <source>
        <dbReference type="ARBA" id="ARBA00008868"/>
    </source>
</evidence>